<dbReference type="InterPro" id="IPR029058">
    <property type="entry name" value="AB_hydrolase_fold"/>
</dbReference>
<organism evidence="9 10">
    <name type="scientific">Yoonia sediminilitoris</name>
    <dbReference type="NCBI Taxonomy" id="1286148"/>
    <lineage>
        <taxon>Bacteria</taxon>
        <taxon>Pseudomonadati</taxon>
        <taxon>Pseudomonadota</taxon>
        <taxon>Alphaproteobacteria</taxon>
        <taxon>Rhodobacterales</taxon>
        <taxon>Paracoccaceae</taxon>
        <taxon>Yoonia</taxon>
    </lineage>
</organism>
<keyword evidence="3 8" id="KW-0719">Serine esterase</keyword>
<dbReference type="NCBIfam" id="TIGR02821">
    <property type="entry name" value="fghA_ester_D"/>
    <property type="match status" value="1"/>
</dbReference>
<keyword evidence="10" id="KW-1185">Reference proteome</keyword>
<dbReference type="PANTHER" id="PTHR10061:SF0">
    <property type="entry name" value="S-FORMYLGLUTATHIONE HYDROLASE"/>
    <property type="match status" value="1"/>
</dbReference>
<evidence type="ECO:0000256" key="1">
    <source>
        <dbReference type="ARBA" id="ARBA00005622"/>
    </source>
</evidence>
<evidence type="ECO:0000256" key="7">
    <source>
        <dbReference type="PIRSR" id="PIRSR614186-1"/>
    </source>
</evidence>
<dbReference type="Proteomes" id="UP000244523">
    <property type="component" value="Unassembled WGS sequence"/>
</dbReference>
<evidence type="ECO:0000256" key="6">
    <source>
        <dbReference type="NCBIfam" id="TIGR02821"/>
    </source>
</evidence>
<dbReference type="RefSeq" id="WP_108386248.1">
    <property type="nucleotide sequence ID" value="NZ_QBUD01000004.1"/>
</dbReference>
<keyword evidence="4 8" id="KW-0378">Hydrolase</keyword>
<evidence type="ECO:0000256" key="3">
    <source>
        <dbReference type="ARBA" id="ARBA00022487"/>
    </source>
</evidence>
<accession>A0A2T6KIM3</accession>
<comment type="function">
    <text evidence="8">Serine hydrolase involved in the detoxification of formaldehyde.</text>
</comment>
<dbReference type="InterPro" id="IPR014186">
    <property type="entry name" value="S-formylglutathione_hydrol"/>
</dbReference>
<dbReference type="PANTHER" id="PTHR10061">
    <property type="entry name" value="S-FORMYLGLUTATHIONE HYDROLASE"/>
    <property type="match status" value="1"/>
</dbReference>
<dbReference type="SUPFAM" id="SSF53474">
    <property type="entry name" value="alpha/beta-Hydrolases"/>
    <property type="match status" value="1"/>
</dbReference>
<comment type="caution">
    <text evidence="9">The sequence shown here is derived from an EMBL/GenBank/DDBJ whole genome shotgun (WGS) entry which is preliminary data.</text>
</comment>
<evidence type="ECO:0000313" key="9">
    <source>
        <dbReference type="EMBL" id="PUB15579.1"/>
    </source>
</evidence>
<reference evidence="9 10" key="1">
    <citation type="submission" date="2018-04" db="EMBL/GenBank/DDBJ databases">
        <title>Genomic Encyclopedia of Archaeal and Bacterial Type Strains, Phase II (KMG-II): from individual species to whole genera.</title>
        <authorList>
            <person name="Goeker M."/>
        </authorList>
    </citation>
    <scope>NUCLEOTIDE SEQUENCE [LARGE SCALE GENOMIC DNA]</scope>
    <source>
        <strain evidence="9 10">DSM 29955</strain>
    </source>
</reference>
<dbReference type="GO" id="GO:0005829">
    <property type="term" value="C:cytosol"/>
    <property type="evidence" value="ECO:0007669"/>
    <property type="project" value="TreeGrafter"/>
</dbReference>
<dbReference type="InterPro" id="IPR000801">
    <property type="entry name" value="Esterase-like"/>
</dbReference>
<protein>
    <recommendedName>
        <fullName evidence="2 6">S-formylglutathione hydrolase</fullName>
        <ecNumber evidence="2 6">3.1.2.12</ecNumber>
    </recommendedName>
</protein>
<comment type="similarity">
    <text evidence="1 8">Belongs to the esterase D family.</text>
</comment>
<evidence type="ECO:0000256" key="8">
    <source>
        <dbReference type="RuleBase" id="RU363068"/>
    </source>
</evidence>
<comment type="catalytic activity">
    <reaction evidence="5 8">
        <text>S-formylglutathione + H2O = formate + glutathione + H(+)</text>
        <dbReference type="Rhea" id="RHEA:14961"/>
        <dbReference type="ChEBI" id="CHEBI:15377"/>
        <dbReference type="ChEBI" id="CHEBI:15378"/>
        <dbReference type="ChEBI" id="CHEBI:15740"/>
        <dbReference type="ChEBI" id="CHEBI:57688"/>
        <dbReference type="ChEBI" id="CHEBI:57925"/>
        <dbReference type="EC" id="3.1.2.12"/>
    </reaction>
</comment>
<evidence type="ECO:0000256" key="2">
    <source>
        <dbReference type="ARBA" id="ARBA00012479"/>
    </source>
</evidence>
<gene>
    <name evidence="9" type="ORF">C8N45_104199</name>
</gene>
<name>A0A2T6KIM3_9RHOB</name>
<dbReference type="FunFam" id="3.40.50.1820:FF:000002">
    <property type="entry name" value="S-formylglutathione hydrolase"/>
    <property type="match status" value="1"/>
</dbReference>
<dbReference type="EMBL" id="QBUD01000004">
    <property type="protein sequence ID" value="PUB15579.1"/>
    <property type="molecule type" value="Genomic_DNA"/>
</dbReference>
<feature type="active site" description="Charge relay system" evidence="7">
    <location>
        <position position="146"/>
    </location>
</feature>
<evidence type="ECO:0000256" key="5">
    <source>
        <dbReference type="ARBA" id="ARBA00047590"/>
    </source>
</evidence>
<evidence type="ECO:0000256" key="4">
    <source>
        <dbReference type="ARBA" id="ARBA00022801"/>
    </source>
</evidence>
<feature type="active site" description="Charge relay system" evidence="7">
    <location>
        <position position="254"/>
    </location>
</feature>
<dbReference type="EC" id="3.1.2.12" evidence="2 6"/>
<sequence>METISENRCFGGVQGVYKHASDVCQCDMTFAVFLPAEAEHGPVPVLWFLSGLTCTHENAMTKAGAQAWAAQHGIALVYPDTSPRGEGVADDDAYDLGQGAGFYVNATQDPWKPHFQMWDYITDELPALLGANFALDMGSQSICGHSMGGHGALTMAMSLPGRFQSVSAFAPICHPTASDWGRKQFTAYLGADETKWAPHDATLLMREKGFQGPVLIDTGTDDQFGDLLGTQHLAEALAARRQYAHLRFQKGYDHSYFFIASFMEDHVAFHAEALYQ</sequence>
<dbReference type="Gene3D" id="3.40.50.1820">
    <property type="entry name" value="alpha/beta hydrolase"/>
    <property type="match status" value="1"/>
</dbReference>
<evidence type="ECO:0000313" key="10">
    <source>
        <dbReference type="Proteomes" id="UP000244523"/>
    </source>
</evidence>
<dbReference type="GO" id="GO:0018738">
    <property type="term" value="F:S-formylglutathione hydrolase activity"/>
    <property type="evidence" value="ECO:0007669"/>
    <property type="project" value="UniProtKB-UniRule"/>
</dbReference>
<dbReference type="AlphaFoldDB" id="A0A2T6KIM3"/>
<feature type="active site" description="Charge relay system" evidence="7">
    <location>
        <position position="222"/>
    </location>
</feature>
<dbReference type="OrthoDB" id="9782200at2"/>
<dbReference type="GO" id="GO:0052689">
    <property type="term" value="F:carboxylic ester hydrolase activity"/>
    <property type="evidence" value="ECO:0007669"/>
    <property type="project" value="UniProtKB-KW"/>
</dbReference>
<dbReference type="Pfam" id="PF00756">
    <property type="entry name" value="Esterase"/>
    <property type="match status" value="1"/>
</dbReference>
<dbReference type="GO" id="GO:0046294">
    <property type="term" value="P:formaldehyde catabolic process"/>
    <property type="evidence" value="ECO:0007669"/>
    <property type="project" value="InterPro"/>
</dbReference>
<proteinExistence type="inferred from homology"/>